<dbReference type="InterPro" id="IPR011335">
    <property type="entry name" value="Restrct_endonuc-II-like"/>
</dbReference>
<dbReference type="Pfam" id="PF18741">
    <property type="entry name" value="MTES_1575"/>
    <property type="match status" value="1"/>
</dbReference>
<dbReference type="Gene3D" id="3.40.960.10">
    <property type="entry name" value="VSR Endonuclease"/>
    <property type="match status" value="1"/>
</dbReference>
<feature type="domain" description="Restriction endonuclease type II-like" evidence="1">
    <location>
        <begin position="147"/>
        <end position="233"/>
    </location>
</feature>
<evidence type="ECO:0000259" key="1">
    <source>
        <dbReference type="Pfam" id="PF18741"/>
    </source>
</evidence>
<dbReference type="Proteomes" id="UP000318080">
    <property type="component" value="Unassembled WGS sequence"/>
</dbReference>
<sequence>MQRHRIAKGFYVDNELTPAIVAQAIAEKYPTAVFTGRTAAQIYAQQPLTFPLDVATPRLMAKSDYYVAHRTTVLNAHDFLGHRVHTPVLATRVMEKPEAHALLEKVYAGRTGRDRLERHLSYVGTLPKKCRVFLKTAALFTDSGAEITVAHALKARGLEVESNVQIGPYFWDLVLPKEKIAIEINGFDFHKDRQAVVRDHWKNNDAVLRGWTTLRYTGSCVAHHLDEIVEQVSTARTPNWNAWAHKLASAWHVVFRGFDGPIRDY</sequence>
<gene>
    <name evidence="2" type="ORF">EJK80_09235</name>
</gene>
<name>A0A540R5M3_9CORY</name>
<dbReference type="STRING" id="1686286.GCA_900092335_00135"/>
<protein>
    <submittedName>
        <fullName evidence="2">DUF559 domain-containing protein</fullName>
    </submittedName>
</protein>
<comment type="caution">
    <text evidence="2">The sequence shown here is derived from an EMBL/GenBank/DDBJ whole genome shotgun (WGS) entry which is preliminary data.</text>
</comment>
<dbReference type="InterPro" id="IPR049468">
    <property type="entry name" value="Restrct_endonuc-II-like_dom"/>
</dbReference>
<dbReference type="RefSeq" id="WP_141629088.1">
    <property type="nucleotide sequence ID" value="NZ_JADPQA010000001.1"/>
</dbReference>
<keyword evidence="3" id="KW-1185">Reference proteome</keyword>
<dbReference type="AlphaFoldDB" id="A0A540R5M3"/>
<evidence type="ECO:0000313" key="2">
    <source>
        <dbReference type="EMBL" id="TQE43045.1"/>
    </source>
</evidence>
<organism evidence="2 3">
    <name type="scientific">Corynebacterium phoceense</name>
    <dbReference type="NCBI Taxonomy" id="1686286"/>
    <lineage>
        <taxon>Bacteria</taxon>
        <taxon>Bacillati</taxon>
        <taxon>Actinomycetota</taxon>
        <taxon>Actinomycetes</taxon>
        <taxon>Mycobacteriales</taxon>
        <taxon>Corynebacteriaceae</taxon>
        <taxon>Corynebacterium</taxon>
    </lineage>
</organism>
<reference evidence="2 3" key="1">
    <citation type="submission" date="2019-06" db="EMBL/GenBank/DDBJ databases">
        <title>Draft genome of C. phoceense Strain 272.</title>
        <authorList>
            <person name="Pacheco L.G.C."/>
            <person name="Barberis C.M."/>
            <person name="Almuzara M.N."/>
            <person name="Traglia G.M."/>
            <person name="Santos C.S."/>
            <person name="Rocha D.J.P.G."/>
            <person name="Aguiar E.R.G.R."/>
            <person name="Vay C.A."/>
        </authorList>
    </citation>
    <scope>NUCLEOTIDE SEQUENCE [LARGE SCALE GENOMIC DNA]</scope>
    <source>
        <strain evidence="2 3">272</strain>
    </source>
</reference>
<accession>A0A540R5M3</accession>
<evidence type="ECO:0000313" key="3">
    <source>
        <dbReference type="Proteomes" id="UP000318080"/>
    </source>
</evidence>
<dbReference type="EMBL" id="VHIR01000013">
    <property type="protein sequence ID" value="TQE43045.1"/>
    <property type="molecule type" value="Genomic_DNA"/>
</dbReference>
<dbReference type="GeneID" id="79851512"/>
<dbReference type="SUPFAM" id="SSF52980">
    <property type="entry name" value="Restriction endonuclease-like"/>
    <property type="match status" value="1"/>
</dbReference>
<proteinExistence type="predicted"/>